<proteinExistence type="predicted"/>
<keyword evidence="1" id="KW-0812">Transmembrane</keyword>
<keyword evidence="3" id="KW-1185">Reference proteome</keyword>
<gene>
    <name evidence="2" type="ORF">FHS18_003160</name>
</gene>
<dbReference type="RefSeq" id="WP_183600965.1">
    <property type="nucleotide sequence ID" value="NZ_JACHXK010000006.1"/>
</dbReference>
<dbReference type="EMBL" id="JACHXK010000006">
    <property type="protein sequence ID" value="MBB3111092.1"/>
    <property type="molecule type" value="Genomic_DNA"/>
</dbReference>
<evidence type="ECO:0008006" key="4">
    <source>
        <dbReference type="Google" id="ProtNLM"/>
    </source>
</evidence>
<sequence>MREGLIPTVLGTAVTATGAAMLGKSRNRQLATAILGFGAAHIVLGAIDLVEHRKEQQQQRQDLY</sequence>
<name>A0A7W5AYT1_9BACL</name>
<protein>
    <recommendedName>
        <fullName evidence="4">Asparagine synthase</fullName>
    </recommendedName>
</protein>
<reference evidence="2 3" key="1">
    <citation type="submission" date="2020-08" db="EMBL/GenBank/DDBJ databases">
        <title>Genomic Encyclopedia of Type Strains, Phase III (KMG-III): the genomes of soil and plant-associated and newly described type strains.</title>
        <authorList>
            <person name="Whitman W."/>
        </authorList>
    </citation>
    <scope>NUCLEOTIDE SEQUENCE [LARGE SCALE GENOMIC DNA]</scope>
    <source>
        <strain evidence="2 3">CECT 5862</strain>
    </source>
</reference>
<evidence type="ECO:0000313" key="3">
    <source>
        <dbReference type="Proteomes" id="UP000570361"/>
    </source>
</evidence>
<feature type="transmembrane region" description="Helical" evidence="1">
    <location>
        <begin position="29"/>
        <end position="50"/>
    </location>
</feature>
<dbReference type="Proteomes" id="UP000570361">
    <property type="component" value="Unassembled WGS sequence"/>
</dbReference>
<keyword evidence="1" id="KW-0472">Membrane</keyword>
<organism evidence="2 3">
    <name type="scientific">Paenibacillus phyllosphaerae</name>
    <dbReference type="NCBI Taxonomy" id="274593"/>
    <lineage>
        <taxon>Bacteria</taxon>
        <taxon>Bacillati</taxon>
        <taxon>Bacillota</taxon>
        <taxon>Bacilli</taxon>
        <taxon>Bacillales</taxon>
        <taxon>Paenibacillaceae</taxon>
        <taxon>Paenibacillus</taxon>
    </lineage>
</organism>
<keyword evidence="1" id="KW-1133">Transmembrane helix</keyword>
<evidence type="ECO:0000256" key="1">
    <source>
        <dbReference type="SAM" id="Phobius"/>
    </source>
</evidence>
<dbReference type="AlphaFoldDB" id="A0A7W5AYT1"/>
<evidence type="ECO:0000313" key="2">
    <source>
        <dbReference type="EMBL" id="MBB3111092.1"/>
    </source>
</evidence>
<accession>A0A7W5AYT1</accession>
<comment type="caution">
    <text evidence="2">The sequence shown here is derived from an EMBL/GenBank/DDBJ whole genome shotgun (WGS) entry which is preliminary data.</text>
</comment>